<comment type="similarity">
    <text evidence="2">Belongs to the CDP-alcohol phosphatidyltransferase class-I family.</text>
</comment>
<name>A0ABM9SDM2_9BACT</name>
<evidence type="ECO:0000256" key="1">
    <source>
        <dbReference type="ARBA" id="ARBA00022679"/>
    </source>
</evidence>
<proteinExistence type="inferred from homology"/>
<dbReference type="PROSITE" id="PS00379">
    <property type="entry name" value="CDP_ALCOHOL_P_TRANSF"/>
    <property type="match status" value="1"/>
</dbReference>
<dbReference type="InterPro" id="IPR048254">
    <property type="entry name" value="CDP_ALCOHOL_P_TRANSF_CS"/>
</dbReference>
<feature type="transmembrane region" description="Helical" evidence="3">
    <location>
        <begin position="125"/>
        <end position="143"/>
    </location>
</feature>
<organism evidence="4 5">
    <name type="scientific">Pseudodesulfovibrio sediminis</name>
    <dbReference type="NCBI Taxonomy" id="2810563"/>
    <lineage>
        <taxon>Bacteria</taxon>
        <taxon>Pseudomonadati</taxon>
        <taxon>Thermodesulfobacteriota</taxon>
        <taxon>Desulfovibrionia</taxon>
        <taxon>Desulfovibrionales</taxon>
        <taxon>Desulfovibrionaceae</taxon>
    </lineage>
</organism>
<dbReference type="Gene3D" id="1.20.120.1760">
    <property type="match status" value="1"/>
</dbReference>
<sequence length="185" mass="20481">MNEKCQWLPNALSISRIPLGLLLILLYQPHNPRLLTYALAVVALALITDIADGKIARASGCTSRLGYMLDGLGDKAFYVAFLLVIQREYPASTTLCWLLIVREIAMYSLRVVSKDIESELKKLRVYSLLHAFWIRLWFLIVIVNDISAMIGHGTGWLMIVGLVCGSFAAISGGIGLAGQIRFVLE</sequence>
<evidence type="ECO:0000256" key="2">
    <source>
        <dbReference type="RuleBase" id="RU003750"/>
    </source>
</evidence>
<dbReference type="InterPro" id="IPR043130">
    <property type="entry name" value="CDP-OH_PTrfase_TM_dom"/>
</dbReference>
<evidence type="ECO:0008006" key="6">
    <source>
        <dbReference type="Google" id="ProtNLM"/>
    </source>
</evidence>
<feature type="transmembrane region" description="Helical" evidence="3">
    <location>
        <begin position="7"/>
        <end position="28"/>
    </location>
</feature>
<dbReference type="InterPro" id="IPR000462">
    <property type="entry name" value="CDP-OH_P_trans"/>
</dbReference>
<dbReference type="Pfam" id="PF01066">
    <property type="entry name" value="CDP-OH_P_transf"/>
    <property type="match status" value="1"/>
</dbReference>
<gene>
    <name evidence="4" type="ORF">PSDVSF_14100</name>
</gene>
<feature type="transmembrane region" description="Helical" evidence="3">
    <location>
        <begin position="34"/>
        <end position="53"/>
    </location>
</feature>
<evidence type="ECO:0000313" key="5">
    <source>
        <dbReference type="Proteomes" id="UP001053296"/>
    </source>
</evidence>
<keyword evidence="3" id="KW-0472">Membrane</keyword>
<dbReference type="RefSeq" id="WP_229595566.1">
    <property type="nucleotide sequence ID" value="NZ_AP024485.1"/>
</dbReference>
<dbReference type="Proteomes" id="UP001053296">
    <property type="component" value="Chromosome"/>
</dbReference>
<dbReference type="EMBL" id="AP024485">
    <property type="protein sequence ID" value="BCS88168.1"/>
    <property type="molecule type" value="Genomic_DNA"/>
</dbReference>
<keyword evidence="5" id="KW-1185">Reference proteome</keyword>
<accession>A0ABM9SDM2</accession>
<evidence type="ECO:0000313" key="4">
    <source>
        <dbReference type="EMBL" id="BCS88168.1"/>
    </source>
</evidence>
<keyword evidence="3" id="KW-0812">Transmembrane</keyword>
<keyword evidence="1 2" id="KW-0808">Transferase</keyword>
<evidence type="ECO:0000256" key="3">
    <source>
        <dbReference type="SAM" id="Phobius"/>
    </source>
</evidence>
<reference evidence="4" key="1">
    <citation type="journal article" date="2022" name="Arch. Microbiol.">
        <title>Pseudodesulfovibrio sediminis sp. nov., a mesophilic and neutrophilic sulfate-reducing bacterium isolated from sediment of a brackish lake.</title>
        <authorList>
            <person name="Takahashi A."/>
            <person name="Kojima H."/>
            <person name="Watanabe M."/>
            <person name="Fukui M."/>
        </authorList>
    </citation>
    <scope>NUCLEOTIDE SEQUENCE</scope>
    <source>
        <strain evidence="4">SF6</strain>
    </source>
</reference>
<keyword evidence="3" id="KW-1133">Transmembrane helix</keyword>
<feature type="transmembrane region" description="Helical" evidence="3">
    <location>
        <begin position="155"/>
        <end position="177"/>
    </location>
</feature>
<protein>
    <recommendedName>
        <fullName evidence="6">CDP-diacylglycerol--glycerol-3-phosphate 3-phosphatidyltransferase</fullName>
    </recommendedName>
</protein>